<dbReference type="OrthoDB" id="1564273at2759"/>
<name>A0A834L8D3_RHOSS</name>
<dbReference type="AlphaFoldDB" id="A0A834L8D3"/>
<accession>A0A834L8D3</accession>
<dbReference type="InterPro" id="IPR050354">
    <property type="entry name" value="F-box/kelch-repeat_ARATH"/>
</dbReference>
<dbReference type="InterPro" id="IPR057499">
    <property type="entry name" value="Kelch_FKB95"/>
</dbReference>
<dbReference type="Proteomes" id="UP000626092">
    <property type="component" value="Unassembled WGS sequence"/>
</dbReference>
<dbReference type="PANTHER" id="PTHR24414:SF199">
    <property type="entry name" value="F-BOX_KELCH-REPEAT PROTEIN SKIP6-LIKE"/>
    <property type="match status" value="1"/>
</dbReference>
<evidence type="ECO:0000313" key="3">
    <source>
        <dbReference type="EMBL" id="KAF7123439.1"/>
    </source>
</evidence>
<dbReference type="Pfam" id="PF25210">
    <property type="entry name" value="Kelch_FKB95"/>
    <property type="match status" value="1"/>
</dbReference>
<dbReference type="EMBL" id="WJXA01000012">
    <property type="protein sequence ID" value="KAF7123439.1"/>
    <property type="molecule type" value="Genomic_DNA"/>
</dbReference>
<sequence>MCNERNQTAHRRKIRGERRNFLYFPCLKSEGTVGRLNGGGASMMRSKRSRSTPPSPPFRSRKMMRLGDFRSPSRPPVPASSSAIVSVEQEKSIYVRVVRSCLSSKLEWYSFGLNNMSGEDDGDEGEKGFGDYVPAPTLLKAKKISHFSGCVAVGSAMFCMGGRSSSGQYSSKVCYLDTSLPDLSWKKAPSMLKARINPRAVVIDGKVYVMGGAKDPEPWAEVFDPTSRTWSPISSPSPKPSDGGLFCVPRHDSSILVGSSVDDFLYIYYAMDDSWERLDHDSTDSPFGVRPVLVGRSTLVWFDNRKLHAYDTIQKRHRSGRIKGLKNTLSLESIRDADIKPVLLYLGDDLFCWICYEGTRANLTMLHCVKFRLTRLTPLEDGKGSLSAIAESCQSCLIKTPSLMLDAVLI</sequence>
<evidence type="ECO:0000313" key="4">
    <source>
        <dbReference type="Proteomes" id="UP000626092"/>
    </source>
</evidence>
<evidence type="ECO:0000256" key="1">
    <source>
        <dbReference type="SAM" id="MobiDB-lite"/>
    </source>
</evidence>
<organism evidence="3 4">
    <name type="scientific">Rhododendron simsii</name>
    <name type="common">Sims's rhododendron</name>
    <dbReference type="NCBI Taxonomy" id="118357"/>
    <lineage>
        <taxon>Eukaryota</taxon>
        <taxon>Viridiplantae</taxon>
        <taxon>Streptophyta</taxon>
        <taxon>Embryophyta</taxon>
        <taxon>Tracheophyta</taxon>
        <taxon>Spermatophyta</taxon>
        <taxon>Magnoliopsida</taxon>
        <taxon>eudicotyledons</taxon>
        <taxon>Gunneridae</taxon>
        <taxon>Pentapetalae</taxon>
        <taxon>asterids</taxon>
        <taxon>Ericales</taxon>
        <taxon>Ericaceae</taxon>
        <taxon>Ericoideae</taxon>
        <taxon>Rhodoreae</taxon>
        <taxon>Rhododendron</taxon>
    </lineage>
</organism>
<dbReference type="SUPFAM" id="SSF117281">
    <property type="entry name" value="Kelch motif"/>
    <property type="match status" value="1"/>
</dbReference>
<feature type="region of interest" description="Disordered" evidence="1">
    <location>
        <begin position="36"/>
        <end position="61"/>
    </location>
</feature>
<reference evidence="3" key="1">
    <citation type="submission" date="2019-11" db="EMBL/GenBank/DDBJ databases">
        <authorList>
            <person name="Liu Y."/>
            <person name="Hou J."/>
            <person name="Li T.-Q."/>
            <person name="Guan C.-H."/>
            <person name="Wu X."/>
            <person name="Wu H.-Z."/>
            <person name="Ling F."/>
            <person name="Zhang R."/>
            <person name="Shi X.-G."/>
            <person name="Ren J.-P."/>
            <person name="Chen E.-F."/>
            <person name="Sun J.-M."/>
        </authorList>
    </citation>
    <scope>NUCLEOTIDE SEQUENCE</scope>
    <source>
        <strain evidence="3">Adult_tree_wgs_1</strain>
        <tissue evidence="3">Leaves</tissue>
    </source>
</reference>
<proteinExistence type="predicted"/>
<gene>
    <name evidence="3" type="ORF">RHSIM_Rhsim12G0126200</name>
</gene>
<comment type="caution">
    <text evidence="3">The sequence shown here is derived from an EMBL/GenBank/DDBJ whole genome shotgun (WGS) entry which is preliminary data.</text>
</comment>
<protein>
    <recommendedName>
        <fullName evidence="2">FKB95-like N-terminal Kelch domain-containing protein</fullName>
    </recommendedName>
</protein>
<dbReference type="PANTHER" id="PTHR24414">
    <property type="entry name" value="F-BOX/KELCH-REPEAT PROTEIN SKIP4"/>
    <property type="match status" value="1"/>
</dbReference>
<dbReference type="InterPro" id="IPR015915">
    <property type="entry name" value="Kelch-typ_b-propeller"/>
</dbReference>
<evidence type="ECO:0000259" key="2">
    <source>
        <dbReference type="Pfam" id="PF25210"/>
    </source>
</evidence>
<dbReference type="Gene3D" id="2.120.10.80">
    <property type="entry name" value="Kelch-type beta propeller"/>
    <property type="match status" value="1"/>
</dbReference>
<keyword evidence="4" id="KW-1185">Reference proteome</keyword>
<feature type="domain" description="FKB95-like N-terminal Kelch" evidence="2">
    <location>
        <begin position="133"/>
        <end position="375"/>
    </location>
</feature>